<keyword evidence="4" id="KW-0288">FMN</keyword>
<feature type="domain" description="Nitroreductase" evidence="6">
    <location>
        <begin position="2"/>
        <end position="178"/>
    </location>
</feature>
<dbReference type="InterPro" id="IPR029479">
    <property type="entry name" value="Nitroreductase"/>
</dbReference>
<comment type="cofactor">
    <cofactor evidence="1">
        <name>FMN</name>
        <dbReference type="ChEBI" id="CHEBI:58210"/>
    </cofactor>
</comment>
<evidence type="ECO:0000259" key="6">
    <source>
        <dbReference type="Pfam" id="PF00881"/>
    </source>
</evidence>
<proteinExistence type="inferred from homology"/>
<dbReference type="EMBL" id="BAABKB010000014">
    <property type="protein sequence ID" value="GAA5015953.1"/>
    <property type="molecule type" value="Genomic_DNA"/>
</dbReference>
<organism evidence="7 8">
    <name type="scientific">Streptomyces siamensis</name>
    <dbReference type="NCBI Taxonomy" id="1274986"/>
    <lineage>
        <taxon>Bacteria</taxon>
        <taxon>Bacillati</taxon>
        <taxon>Actinomycetota</taxon>
        <taxon>Actinomycetes</taxon>
        <taxon>Kitasatosporales</taxon>
        <taxon>Streptomycetaceae</taxon>
        <taxon>Streptomyces</taxon>
    </lineage>
</organism>
<dbReference type="Gene3D" id="3.40.109.10">
    <property type="entry name" value="NADH Oxidase"/>
    <property type="match status" value="1"/>
</dbReference>
<evidence type="ECO:0000256" key="5">
    <source>
        <dbReference type="ARBA" id="ARBA00023002"/>
    </source>
</evidence>
<keyword evidence="3" id="KW-0285">Flavoprotein</keyword>
<dbReference type="Proteomes" id="UP001501759">
    <property type="component" value="Unassembled WGS sequence"/>
</dbReference>
<evidence type="ECO:0000313" key="7">
    <source>
        <dbReference type="EMBL" id="GAA5015953.1"/>
    </source>
</evidence>
<name>A0ABP9J0Z9_9ACTN</name>
<keyword evidence="8" id="KW-1185">Reference proteome</keyword>
<evidence type="ECO:0000313" key="8">
    <source>
        <dbReference type="Proteomes" id="UP001501759"/>
    </source>
</evidence>
<evidence type="ECO:0000256" key="1">
    <source>
        <dbReference type="ARBA" id="ARBA00001917"/>
    </source>
</evidence>
<dbReference type="CDD" id="cd02136">
    <property type="entry name" value="PnbA_NfnB-like"/>
    <property type="match status" value="1"/>
</dbReference>
<gene>
    <name evidence="7" type="ORF">GCM10023335_41320</name>
</gene>
<comment type="similarity">
    <text evidence="2">Belongs to the nitroreductase family.</text>
</comment>
<accession>A0ABP9J0Z9</accession>
<evidence type="ECO:0000256" key="3">
    <source>
        <dbReference type="ARBA" id="ARBA00022630"/>
    </source>
</evidence>
<dbReference type="SUPFAM" id="SSF55469">
    <property type="entry name" value="FMN-dependent nitroreductase-like"/>
    <property type="match status" value="1"/>
</dbReference>
<reference evidence="8" key="1">
    <citation type="journal article" date="2019" name="Int. J. Syst. Evol. Microbiol.">
        <title>The Global Catalogue of Microorganisms (GCM) 10K type strain sequencing project: providing services to taxonomists for standard genome sequencing and annotation.</title>
        <authorList>
            <consortium name="The Broad Institute Genomics Platform"/>
            <consortium name="The Broad Institute Genome Sequencing Center for Infectious Disease"/>
            <person name="Wu L."/>
            <person name="Ma J."/>
        </authorList>
    </citation>
    <scope>NUCLEOTIDE SEQUENCE [LARGE SCALE GENOMIC DNA]</scope>
    <source>
        <strain evidence="8">JCM 18409</strain>
    </source>
</reference>
<dbReference type="InterPro" id="IPR000415">
    <property type="entry name" value="Nitroreductase-like"/>
</dbReference>
<protein>
    <submittedName>
        <fullName evidence="7">Nitroreductase</fullName>
    </submittedName>
</protein>
<sequence>MPDEVSDDVIAEMFGIAQRTASWCNTQPWQVYLTKGEATGRFAASLTDHAKTHQPTPDLETPAEYRGVYKERRRGAGYALYASLGIAREDREAREAQGLRNFEFFGAPHVAVITTDQDQGVYGAVDCGGYVANLINAATSLGVATIPQAAIAMHSDHVREFFRIPQDRLIVCAVSFGYADTEHPVNRFRTTRADVEDTVVIVDH</sequence>
<evidence type="ECO:0000256" key="4">
    <source>
        <dbReference type="ARBA" id="ARBA00022643"/>
    </source>
</evidence>
<keyword evidence="5" id="KW-0560">Oxidoreductase</keyword>
<dbReference type="Pfam" id="PF00881">
    <property type="entry name" value="Nitroreductase"/>
    <property type="match status" value="1"/>
</dbReference>
<dbReference type="PANTHER" id="PTHR43673:SF2">
    <property type="entry name" value="NITROREDUCTASE"/>
    <property type="match status" value="1"/>
</dbReference>
<dbReference type="PANTHER" id="PTHR43673">
    <property type="entry name" value="NAD(P)H NITROREDUCTASE YDGI-RELATED"/>
    <property type="match status" value="1"/>
</dbReference>
<evidence type="ECO:0000256" key="2">
    <source>
        <dbReference type="ARBA" id="ARBA00007118"/>
    </source>
</evidence>
<comment type="caution">
    <text evidence="7">The sequence shown here is derived from an EMBL/GenBank/DDBJ whole genome shotgun (WGS) entry which is preliminary data.</text>
</comment>